<evidence type="ECO:0008006" key="3">
    <source>
        <dbReference type="Google" id="ProtNLM"/>
    </source>
</evidence>
<name>A0A5N5WEH3_STRMB</name>
<sequence>MPRTVPVSASESPGQFITGALWNAQVKALNDFLTAPPVFSGYQTTAQSISNATFTSFTLDTEVVDSDGGHSTVTNTSRYTATVPGTYLVVGTAGWSGNASGYRRCRIVLNGGVVPGAAVGADATNAVLCGQCVVAIVVMNGTTDYVEVQGQQSSGGALAAYNADFAPSMRVYWLSR</sequence>
<dbReference type="AlphaFoldDB" id="A0A5N5WEH3"/>
<organism evidence="1 2">
    <name type="scientific">Streptomyces mobaraensis</name>
    <name type="common">Streptoverticillium mobaraense</name>
    <dbReference type="NCBI Taxonomy" id="35621"/>
    <lineage>
        <taxon>Bacteria</taxon>
        <taxon>Bacillati</taxon>
        <taxon>Actinomycetota</taxon>
        <taxon>Actinomycetes</taxon>
        <taxon>Kitasatosporales</taxon>
        <taxon>Streptomycetaceae</taxon>
        <taxon>Streptomyces</taxon>
    </lineage>
</organism>
<evidence type="ECO:0000313" key="1">
    <source>
        <dbReference type="EMBL" id="KAB7850117.1"/>
    </source>
</evidence>
<reference evidence="1 2" key="1">
    <citation type="journal article" date="2019" name="Microb. Cell Fact.">
        <title>Exploring novel herbicidin analogues by transcriptional regulator overexpression and MS/MS molecular networking.</title>
        <authorList>
            <person name="Shi Y."/>
            <person name="Gu R."/>
            <person name="Li Y."/>
            <person name="Wang X."/>
            <person name="Ren W."/>
            <person name="Li X."/>
            <person name="Wang L."/>
            <person name="Xie Y."/>
            <person name="Hong B."/>
        </authorList>
    </citation>
    <scope>NUCLEOTIDE SEQUENCE [LARGE SCALE GENOMIC DNA]</scope>
    <source>
        <strain evidence="1 2">US-43</strain>
    </source>
</reference>
<dbReference type="InterPro" id="IPR008983">
    <property type="entry name" value="Tumour_necrosis_fac-like_dom"/>
</dbReference>
<gene>
    <name evidence="1" type="ORF">FRZ00_05820</name>
</gene>
<proteinExistence type="predicted"/>
<protein>
    <recommendedName>
        <fullName evidence="3">C1q domain-containing protein</fullName>
    </recommendedName>
</protein>
<dbReference type="Proteomes" id="UP000327000">
    <property type="component" value="Unassembled WGS sequence"/>
</dbReference>
<dbReference type="RefSeq" id="WP_152262656.1">
    <property type="nucleotide sequence ID" value="NZ_VOKX01000009.1"/>
</dbReference>
<evidence type="ECO:0000313" key="2">
    <source>
        <dbReference type="Proteomes" id="UP000327000"/>
    </source>
</evidence>
<dbReference type="OrthoDB" id="3469224at2"/>
<dbReference type="EMBL" id="VOKX01000009">
    <property type="protein sequence ID" value="KAB7850117.1"/>
    <property type="molecule type" value="Genomic_DNA"/>
</dbReference>
<keyword evidence="2" id="KW-1185">Reference proteome</keyword>
<accession>A0A5N5WEH3</accession>
<dbReference type="Gene3D" id="2.60.120.40">
    <property type="match status" value="1"/>
</dbReference>
<comment type="caution">
    <text evidence="1">The sequence shown here is derived from an EMBL/GenBank/DDBJ whole genome shotgun (WGS) entry which is preliminary data.</text>
</comment>